<accession>A0A8J4C5R9</accession>
<protein>
    <recommendedName>
        <fullName evidence="1">Cell morphogenesis protein N-terminal domain-containing protein</fullName>
    </recommendedName>
</protein>
<dbReference type="PANTHER" id="PTHR12295:SF30">
    <property type="entry name" value="PROTEIN FURRY"/>
    <property type="match status" value="1"/>
</dbReference>
<organism evidence="2 3">
    <name type="scientific">Volvox reticuliferus</name>
    <dbReference type="NCBI Taxonomy" id="1737510"/>
    <lineage>
        <taxon>Eukaryota</taxon>
        <taxon>Viridiplantae</taxon>
        <taxon>Chlorophyta</taxon>
        <taxon>core chlorophytes</taxon>
        <taxon>Chlorophyceae</taxon>
        <taxon>CS clade</taxon>
        <taxon>Chlamydomonadales</taxon>
        <taxon>Volvocaceae</taxon>
        <taxon>Volvox</taxon>
    </lineage>
</organism>
<sequence length="494" mass="54063">MHLPAAELLLKQFLKASDEVISRIPPQENFILLLNEPKFARSLGSLRLLVQHHLSLLLKHLEGWRVTTHNSLARLPDKTERDRVVVLSKRAAMEVINFETALQLLDLYTDDFLVNVEFVAYYDYLQRNVFRVLLIAEDLFPSDLASLYKVVVAEAARVVGAISRRIALSHVVEPFVTALMDRVNPKKDPSGGKPNYDALRAQIIRLASGMRHVSLSFGSQEAVQEAVSFLVRVHPLNHTASIKKSQIHHALADMLTSILLPLVRSDAPQRAAALLGPPALEKWYSTVMTMRNDITSWMNKHQKHVNDGYPLATTLLCLASDKDYSAHVDTAADFLHKGLKVKENRAVCVRCLMVLACSYLVRYGAHIIKHELHKWLDRVLKPVTQLAKKGGLTIAEQLEVIAPIAELSPEFALQYLILELLTSDVNDCVLAGLRALQALILTAPAVAAASAGSSHHRSASTAGLAQGSYTSAPCNGGGSSGGGANIPSSNSTSG</sequence>
<reference evidence="2" key="1">
    <citation type="journal article" date="2021" name="Proc. Natl. Acad. Sci. U.S.A.">
        <title>Three genomes in the algal genus Volvox reveal the fate of a haploid sex-determining region after a transition to homothallism.</title>
        <authorList>
            <person name="Yamamoto K."/>
            <person name="Hamaji T."/>
            <person name="Kawai-Toyooka H."/>
            <person name="Matsuzaki R."/>
            <person name="Takahashi F."/>
            <person name="Nishimura Y."/>
            <person name="Kawachi M."/>
            <person name="Noguchi H."/>
            <person name="Minakuchi Y."/>
            <person name="Umen J.G."/>
            <person name="Toyoda A."/>
            <person name="Nozaki H."/>
        </authorList>
    </citation>
    <scope>NUCLEOTIDE SEQUENCE</scope>
    <source>
        <strain evidence="2">NIES-3786</strain>
    </source>
</reference>
<dbReference type="EMBL" id="BNCP01000008">
    <property type="protein sequence ID" value="GIL76066.1"/>
    <property type="molecule type" value="Genomic_DNA"/>
</dbReference>
<dbReference type="AlphaFoldDB" id="A0A8J4C5R9"/>
<dbReference type="PANTHER" id="PTHR12295">
    <property type="entry name" value="FURRY-RELATED"/>
    <property type="match status" value="1"/>
</dbReference>
<name>A0A8J4C5R9_9CHLO</name>
<dbReference type="InterPro" id="IPR039867">
    <property type="entry name" value="Furry/Tao3/Mor2"/>
</dbReference>
<dbReference type="InterPro" id="IPR025614">
    <property type="entry name" value="Cell_morpho_N"/>
</dbReference>
<dbReference type="Pfam" id="PF14222">
    <property type="entry name" value="MOR2-PAG1_N"/>
    <property type="match status" value="1"/>
</dbReference>
<dbReference type="Proteomes" id="UP000747110">
    <property type="component" value="Unassembled WGS sequence"/>
</dbReference>
<comment type="caution">
    <text evidence="2">The sequence shown here is derived from an EMBL/GenBank/DDBJ whole genome shotgun (WGS) entry which is preliminary data.</text>
</comment>
<keyword evidence="3" id="KW-1185">Reference proteome</keyword>
<dbReference type="OrthoDB" id="6287725at2759"/>
<dbReference type="GO" id="GO:0005938">
    <property type="term" value="C:cell cortex"/>
    <property type="evidence" value="ECO:0007669"/>
    <property type="project" value="TreeGrafter"/>
</dbReference>
<evidence type="ECO:0000259" key="1">
    <source>
        <dbReference type="Pfam" id="PF14222"/>
    </source>
</evidence>
<dbReference type="GO" id="GO:0000902">
    <property type="term" value="P:cell morphogenesis"/>
    <property type="evidence" value="ECO:0007669"/>
    <property type="project" value="InterPro"/>
</dbReference>
<gene>
    <name evidence="2" type="ORF">Vretifemale_5798</name>
</gene>
<dbReference type="GO" id="GO:0030427">
    <property type="term" value="C:site of polarized growth"/>
    <property type="evidence" value="ECO:0007669"/>
    <property type="project" value="TreeGrafter"/>
</dbReference>
<evidence type="ECO:0000313" key="3">
    <source>
        <dbReference type="Proteomes" id="UP000747110"/>
    </source>
</evidence>
<proteinExistence type="predicted"/>
<evidence type="ECO:0000313" key="2">
    <source>
        <dbReference type="EMBL" id="GIL76066.1"/>
    </source>
</evidence>
<feature type="non-terminal residue" evidence="2">
    <location>
        <position position="1"/>
    </location>
</feature>
<feature type="domain" description="Cell morphogenesis protein N-terminal" evidence="1">
    <location>
        <begin position="150"/>
        <end position="424"/>
    </location>
</feature>